<dbReference type="InterPro" id="IPR046348">
    <property type="entry name" value="SIS_dom_sf"/>
</dbReference>
<dbReference type="PANTHER" id="PTHR30514">
    <property type="entry name" value="GLUCOKINASE"/>
    <property type="match status" value="1"/>
</dbReference>
<evidence type="ECO:0000256" key="1">
    <source>
        <dbReference type="ARBA" id="ARBA00023015"/>
    </source>
</evidence>
<dbReference type="Gene3D" id="3.40.50.10490">
    <property type="entry name" value="Glucose-6-phosphate isomerase like protein, domain 1"/>
    <property type="match status" value="1"/>
</dbReference>
<evidence type="ECO:0000313" key="7">
    <source>
        <dbReference type="Proteomes" id="UP000594463"/>
    </source>
</evidence>
<dbReference type="Proteomes" id="UP000594463">
    <property type="component" value="Chromosome"/>
</dbReference>
<dbReference type="SUPFAM" id="SSF46689">
    <property type="entry name" value="Homeodomain-like"/>
    <property type="match status" value="1"/>
</dbReference>
<feature type="domain" description="SIS" evidence="5">
    <location>
        <begin position="125"/>
        <end position="270"/>
    </location>
</feature>
<dbReference type="EMBL" id="CP065383">
    <property type="protein sequence ID" value="QPM68925.1"/>
    <property type="molecule type" value="Genomic_DNA"/>
</dbReference>
<dbReference type="InterPro" id="IPR000281">
    <property type="entry name" value="HTH_RpiR"/>
</dbReference>
<dbReference type="InterPro" id="IPR009057">
    <property type="entry name" value="Homeodomain-like_sf"/>
</dbReference>
<keyword evidence="2" id="KW-0238">DNA-binding</keyword>
<dbReference type="PANTHER" id="PTHR30514:SF21">
    <property type="entry name" value="RPIR-FAMILY TRANSCRIPTIONAL REGULATOR"/>
    <property type="match status" value="1"/>
</dbReference>
<evidence type="ECO:0000256" key="3">
    <source>
        <dbReference type="ARBA" id="ARBA00023163"/>
    </source>
</evidence>
<dbReference type="SUPFAM" id="SSF53697">
    <property type="entry name" value="SIS domain"/>
    <property type="match status" value="1"/>
</dbReference>
<keyword evidence="7" id="KW-1185">Reference proteome</keyword>
<dbReference type="GO" id="GO:1901135">
    <property type="term" value="P:carbohydrate derivative metabolic process"/>
    <property type="evidence" value="ECO:0007669"/>
    <property type="project" value="InterPro"/>
</dbReference>
<dbReference type="InterPro" id="IPR047640">
    <property type="entry name" value="RpiR-like"/>
</dbReference>
<gene>
    <name evidence="6" type="primary">murR</name>
    <name evidence="6" type="ORF">RT761_02152</name>
</gene>
<dbReference type="CDD" id="cd05013">
    <property type="entry name" value="SIS_RpiR"/>
    <property type="match status" value="1"/>
</dbReference>
<organism evidence="6 7">
    <name type="scientific">Atribacter laminatus</name>
    <dbReference type="NCBI Taxonomy" id="2847778"/>
    <lineage>
        <taxon>Bacteria</taxon>
        <taxon>Pseudomonadati</taxon>
        <taxon>Atribacterota</taxon>
        <taxon>Atribacteria</taxon>
        <taxon>Atribacterales</taxon>
        <taxon>Atribacteraceae</taxon>
        <taxon>Atribacter</taxon>
    </lineage>
</organism>
<feature type="domain" description="HTH rpiR-type" evidence="4">
    <location>
        <begin position="6"/>
        <end position="82"/>
    </location>
</feature>
<dbReference type="InterPro" id="IPR035472">
    <property type="entry name" value="RpiR-like_SIS"/>
</dbReference>
<sequence length="290" mass="32112">MAQNKPPLIIKIKSNYSSFTPSLKKVADYLFTHFEDFTHMTINEVAKQSGVSESTLTRFSQKINMKNFQALKIQLAHELGGVEEDKELIYGEIRFQDSMEAIVQKIYLAQEEVSKSTLQQIDKNIIEKIAVKAVESRKVNIFCSGKSIIAGMSLYGRLSRLNMNCNIYTDLPLMMVAAGHSGSEDLIIVVSNSGTNPALIMAAEKAKENKADIATITSYESSPLAKLADYCILTAACEESGFFGESTVSRFAQLLVTDILYATIVVKYGPPALQLLQRSAEVLQKMSQEK</sequence>
<dbReference type="PROSITE" id="PS51464">
    <property type="entry name" value="SIS"/>
    <property type="match status" value="1"/>
</dbReference>
<proteinExistence type="predicted"/>
<dbReference type="RefSeq" id="WP_218111416.1">
    <property type="nucleotide sequence ID" value="NZ_CP065383.1"/>
</dbReference>
<dbReference type="InterPro" id="IPR036388">
    <property type="entry name" value="WH-like_DNA-bd_sf"/>
</dbReference>
<dbReference type="Gene3D" id="1.10.10.10">
    <property type="entry name" value="Winged helix-like DNA-binding domain superfamily/Winged helix DNA-binding domain"/>
    <property type="match status" value="1"/>
</dbReference>
<evidence type="ECO:0000256" key="2">
    <source>
        <dbReference type="ARBA" id="ARBA00023125"/>
    </source>
</evidence>
<evidence type="ECO:0000313" key="6">
    <source>
        <dbReference type="EMBL" id="QPM68925.1"/>
    </source>
</evidence>
<dbReference type="GO" id="GO:0003677">
    <property type="term" value="F:DNA binding"/>
    <property type="evidence" value="ECO:0007669"/>
    <property type="project" value="UniProtKB-KW"/>
</dbReference>
<dbReference type="KEGG" id="alam:RT761_02152"/>
<dbReference type="InterPro" id="IPR001347">
    <property type="entry name" value="SIS_dom"/>
</dbReference>
<keyword evidence="1" id="KW-0805">Transcription regulation</keyword>
<dbReference type="PROSITE" id="PS51071">
    <property type="entry name" value="HTH_RPIR"/>
    <property type="match status" value="1"/>
</dbReference>
<evidence type="ECO:0000259" key="4">
    <source>
        <dbReference type="PROSITE" id="PS51071"/>
    </source>
</evidence>
<reference evidence="6 7" key="1">
    <citation type="journal article" date="2021" name="Nat. Commun.">
        <title>Isolation of a member of the candidate phylum Atribacteria reveals a unique cell membrane structure.</title>
        <authorList>
            <person name="Taiki K."/>
            <person name="Nobu M.K."/>
            <person name="Kusada H."/>
            <person name="Meng X.-Y."/>
            <person name="Hosoki N."/>
            <person name="Uematsu K."/>
            <person name="Yoshioka H."/>
            <person name="Kamagata Y."/>
            <person name="Tamaki H."/>
        </authorList>
    </citation>
    <scope>NUCLEOTIDE SEQUENCE [LARGE SCALE GENOMIC DNA]</scope>
    <source>
        <strain evidence="6 7">RT761</strain>
    </source>
</reference>
<protein>
    <submittedName>
        <fullName evidence="6">HTH-type transcriptional regulator MurR</fullName>
    </submittedName>
</protein>
<dbReference type="Pfam" id="PF01418">
    <property type="entry name" value="HTH_6"/>
    <property type="match status" value="1"/>
</dbReference>
<keyword evidence="3" id="KW-0804">Transcription</keyword>
<dbReference type="GO" id="GO:0097367">
    <property type="term" value="F:carbohydrate derivative binding"/>
    <property type="evidence" value="ECO:0007669"/>
    <property type="project" value="InterPro"/>
</dbReference>
<accession>A0A7T1F3R7</accession>
<dbReference type="GO" id="GO:0003700">
    <property type="term" value="F:DNA-binding transcription factor activity"/>
    <property type="evidence" value="ECO:0007669"/>
    <property type="project" value="InterPro"/>
</dbReference>
<dbReference type="Pfam" id="PF01380">
    <property type="entry name" value="SIS"/>
    <property type="match status" value="1"/>
</dbReference>
<evidence type="ECO:0000259" key="5">
    <source>
        <dbReference type="PROSITE" id="PS51464"/>
    </source>
</evidence>
<name>A0A7T1F3R7_ATRLM</name>
<dbReference type="AlphaFoldDB" id="A0A7T1F3R7"/>